<dbReference type="GO" id="GO:0005886">
    <property type="term" value="C:plasma membrane"/>
    <property type="evidence" value="ECO:0007669"/>
    <property type="project" value="TreeGrafter"/>
</dbReference>
<organism evidence="3 4">
    <name type="scientific">Molossus molossus</name>
    <name type="common">Pallas' mastiff bat</name>
    <name type="synonym">Vespertilio molossus</name>
    <dbReference type="NCBI Taxonomy" id="27622"/>
    <lineage>
        <taxon>Eukaryota</taxon>
        <taxon>Metazoa</taxon>
        <taxon>Chordata</taxon>
        <taxon>Craniata</taxon>
        <taxon>Vertebrata</taxon>
        <taxon>Euteleostomi</taxon>
        <taxon>Mammalia</taxon>
        <taxon>Eutheria</taxon>
        <taxon>Laurasiatheria</taxon>
        <taxon>Chiroptera</taxon>
        <taxon>Yangochiroptera</taxon>
        <taxon>Molossidae</taxon>
        <taxon>Molossus</taxon>
    </lineage>
</organism>
<dbReference type="GO" id="GO:0008270">
    <property type="term" value="F:zinc ion binding"/>
    <property type="evidence" value="ECO:0007669"/>
    <property type="project" value="TreeGrafter"/>
</dbReference>
<dbReference type="GO" id="GO:0043171">
    <property type="term" value="P:peptide catabolic process"/>
    <property type="evidence" value="ECO:0007669"/>
    <property type="project" value="TreeGrafter"/>
</dbReference>
<evidence type="ECO:0000259" key="2">
    <source>
        <dbReference type="Pfam" id="PF11838"/>
    </source>
</evidence>
<keyword evidence="3" id="KW-0378">Hydrolase</keyword>
<accession>A0A7J8J0H4</accession>
<evidence type="ECO:0000313" key="4">
    <source>
        <dbReference type="Proteomes" id="UP000550707"/>
    </source>
</evidence>
<keyword evidence="4" id="KW-1185">Reference proteome</keyword>
<gene>
    <name evidence="3" type="ORF">HJG59_007766</name>
</gene>
<evidence type="ECO:0000313" key="3">
    <source>
        <dbReference type="EMBL" id="KAF6489835.1"/>
    </source>
</evidence>
<comment type="caution">
    <text evidence="3">The sequence shown here is derived from an EMBL/GenBank/DDBJ whole genome shotgun (WGS) entry which is preliminary data.</text>
</comment>
<dbReference type="GO" id="GO:0008217">
    <property type="term" value="P:regulation of blood pressure"/>
    <property type="evidence" value="ECO:0007669"/>
    <property type="project" value="TreeGrafter"/>
</dbReference>
<dbReference type="EMBL" id="JACASF010000003">
    <property type="protein sequence ID" value="KAF6489835.1"/>
    <property type="molecule type" value="Genomic_DNA"/>
</dbReference>
<dbReference type="PANTHER" id="PTHR11533:SF42">
    <property type="entry name" value="LEUCYL-CYSTINYL AMINOPEPTIDASE"/>
    <property type="match status" value="1"/>
</dbReference>
<proteinExistence type="inferred from homology"/>
<dbReference type="GO" id="GO:0006508">
    <property type="term" value="P:proteolysis"/>
    <property type="evidence" value="ECO:0007669"/>
    <property type="project" value="TreeGrafter"/>
</dbReference>
<dbReference type="GO" id="GO:0070006">
    <property type="term" value="F:metalloaminopeptidase activity"/>
    <property type="evidence" value="ECO:0007669"/>
    <property type="project" value="TreeGrafter"/>
</dbReference>
<keyword evidence="3" id="KW-0031">Aminopeptidase</keyword>
<sequence length="148" mass="17684">MSFQNYKFYQNYYIKSYVLLCHSISKFLFYWLMKTSLSGDTIRTQKLSFVIRTVGRHFPGHLLAWDFVKENWNKLVQKFHLGSYTIQSIVAGSTHLFSTKVHLSEVQTFFESQSEATFQLRCVQEALEIIHLNIQWMEKNLKTLTWWL</sequence>
<dbReference type="InterPro" id="IPR024571">
    <property type="entry name" value="ERAP1-like_C_dom"/>
</dbReference>
<dbReference type="AlphaFoldDB" id="A0A7J8J0H4"/>
<dbReference type="Gene3D" id="1.25.50.20">
    <property type="match status" value="1"/>
</dbReference>
<keyword evidence="3" id="KW-0645">Protease</keyword>
<evidence type="ECO:0000256" key="1">
    <source>
        <dbReference type="ARBA" id="ARBA00010136"/>
    </source>
</evidence>
<dbReference type="Proteomes" id="UP000550707">
    <property type="component" value="Unassembled WGS sequence"/>
</dbReference>
<dbReference type="Pfam" id="PF11838">
    <property type="entry name" value="ERAP1_C"/>
    <property type="match status" value="1"/>
</dbReference>
<reference evidence="3 4" key="1">
    <citation type="journal article" date="2020" name="Nature">
        <title>Six reference-quality genomes reveal evolution of bat adaptations.</title>
        <authorList>
            <person name="Jebb D."/>
            <person name="Huang Z."/>
            <person name="Pippel M."/>
            <person name="Hughes G.M."/>
            <person name="Lavrichenko K."/>
            <person name="Devanna P."/>
            <person name="Winkler S."/>
            <person name="Jermiin L.S."/>
            <person name="Skirmuntt E.C."/>
            <person name="Katzourakis A."/>
            <person name="Burkitt-Gray L."/>
            <person name="Ray D.A."/>
            <person name="Sullivan K.A.M."/>
            <person name="Roscito J.G."/>
            <person name="Kirilenko B.M."/>
            <person name="Davalos L.M."/>
            <person name="Corthals A.P."/>
            <person name="Power M.L."/>
            <person name="Jones G."/>
            <person name="Ransome R.D."/>
            <person name="Dechmann D.K.N."/>
            <person name="Locatelli A.G."/>
            <person name="Puechmaille S.J."/>
            <person name="Fedrigo O."/>
            <person name="Jarvis E.D."/>
            <person name="Hiller M."/>
            <person name="Vernes S.C."/>
            <person name="Myers E.W."/>
            <person name="Teeling E.C."/>
        </authorList>
    </citation>
    <scope>NUCLEOTIDE SEQUENCE [LARGE SCALE GENOMIC DNA]</scope>
    <source>
        <strain evidence="3">MMolMol1</strain>
        <tissue evidence="3">Muscle</tissue>
    </source>
</reference>
<dbReference type="PANTHER" id="PTHR11533">
    <property type="entry name" value="PROTEASE M1 ZINC METALLOPROTEASE"/>
    <property type="match status" value="1"/>
</dbReference>
<dbReference type="GO" id="GO:0005737">
    <property type="term" value="C:cytoplasm"/>
    <property type="evidence" value="ECO:0007669"/>
    <property type="project" value="TreeGrafter"/>
</dbReference>
<name>A0A7J8J0H4_MOLMO</name>
<feature type="domain" description="ERAP1-like C-terminal" evidence="2">
    <location>
        <begin position="20"/>
        <end position="131"/>
    </location>
</feature>
<dbReference type="GO" id="GO:0005615">
    <property type="term" value="C:extracellular space"/>
    <property type="evidence" value="ECO:0007669"/>
    <property type="project" value="TreeGrafter"/>
</dbReference>
<dbReference type="InterPro" id="IPR050344">
    <property type="entry name" value="Peptidase_M1_aminopeptidases"/>
</dbReference>
<dbReference type="GO" id="GO:0042277">
    <property type="term" value="F:peptide binding"/>
    <property type="evidence" value="ECO:0007669"/>
    <property type="project" value="TreeGrafter"/>
</dbReference>
<comment type="similarity">
    <text evidence="1">Belongs to the peptidase M1 family.</text>
</comment>
<protein>
    <submittedName>
        <fullName evidence="3">Leucyl and cystinyl aminopeptidase</fullName>
    </submittedName>
</protein>